<dbReference type="Proteomes" id="UP000028667">
    <property type="component" value="Segment"/>
</dbReference>
<keyword evidence="2" id="KW-1185">Reference proteome</keyword>
<proteinExistence type="predicted"/>
<gene>
    <name evidence="1" type="ORF">AaV_092</name>
</gene>
<dbReference type="GeneID" id="20041479"/>
<protein>
    <submittedName>
        <fullName evidence="1">Uncharacterized protein</fullName>
    </submittedName>
</protein>
<evidence type="ECO:0000313" key="1">
    <source>
        <dbReference type="EMBL" id="AII17057.1"/>
    </source>
</evidence>
<dbReference type="RefSeq" id="YP_009052170.1">
    <property type="nucleotide sequence ID" value="NC_024697.1"/>
</dbReference>
<organism evidence="1 2">
    <name type="scientific">Aureococcus anophagefferens virus</name>
    <dbReference type="NCBI Taxonomy" id="1474867"/>
    <lineage>
        <taxon>Viruses</taxon>
        <taxon>Varidnaviria</taxon>
        <taxon>Bamfordvirae</taxon>
        <taxon>Nucleocytoviricota</taxon>
        <taxon>Megaviricetes</taxon>
        <taxon>Imitervirales</taxon>
        <taxon>Schizomimiviridae</taxon>
        <taxon>Kratosvirus</taxon>
        <taxon>Kratosvirus quantuckense</taxon>
    </lineage>
</organism>
<sequence>MKSLKVELIKDKIPEVIEKKIQLYYFNSFILKRELLLEKYKIDSKKIVKKLRLEHQISLLKQFNTYVGIMNAYKAHKNGNKIMPIGKYIILRTIMESN</sequence>
<name>A0A076FH40_9VIRU</name>
<reference evidence="1 2" key="1">
    <citation type="journal article" date="2014" name="Virology">
        <title>Genome of brown tide virus (AaV), the little giant of the Megaviridae, elucidates NCLDV genome expansion and host-virus coevolution.</title>
        <authorList>
            <person name="Moniruzzaman M."/>
            <person name="LeCleir G.R."/>
            <person name="Brown C.M."/>
            <person name="Gobler C.J."/>
            <person name="Bidle K.D."/>
            <person name="Wilson W.H."/>
            <person name="Wilhelm S.W."/>
        </authorList>
    </citation>
    <scope>NUCLEOTIDE SEQUENCE [LARGE SCALE GENOMIC DNA]</scope>
    <source>
        <strain evidence="1">BtV-01</strain>
    </source>
</reference>
<dbReference type="KEGG" id="vg:20041479"/>
<evidence type="ECO:0000313" key="2">
    <source>
        <dbReference type="Proteomes" id="UP000028667"/>
    </source>
</evidence>
<dbReference type="EMBL" id="KJ645900">
    <property type="protein sequence ID" value="AII17057.1"/>
    <property type="molecule type" value="Genomic_DNA"/>
</dbReference>
<accession>A0A076FH40</accession>